<keyword evidence="3" id="KW-1185">Reference proteome</keyword>
<dbReference type="EMBL" id="JAQOMS010000002">
    <property type="protein sequence ID" value="MDC2888925.1"/>
    <property type="molecule type" value="Genomic_DNA"/>
</dbReference>
<keyword evidence="1" id="KW-0472">Membrane</keyword>
<protein>
    <recommendedName>
        <fullName evidence="4">Secreted protein</fullName>
    </recommendedName>
</protein>
<feature type="transmembrane region" description="Helical" evidence="1">
    <location>
        <begin position="6"/>
        <end position="24"/>
    </location>
</feature>
<keyword evidence="1" id="KW-1133">Transmembrane helix</keyword>
<evidence type="ECO:0000256" key="1">
    <source>
        <dbReference type="SAM" id="Phobius"/>
    </source>
</evidence>
<accession>A0ABT5FBK8</accession>
<comment type="caution">
    <text evidence="2">The sequence shown here is derived from an EMBL/GenBank/DDBJ whole genome shotgun (WGS) entry which is preliminary data.</text>
</comment>
<dbReference type="RefSeq" id="WP_272180472.1">
    <property type="nucleotide sequence ID" value="NZ_JAQOMS010000002.1"/>
</dbReference>
<evidence type="ECO:0000313" key="2">
    <source>
        <dbReference type="EMBL" id="MDC2888925.1"/>
    </source>
</evidence>
<gene>
    <name evidence="2" type="ORF">PN838_09280</name>
</gene>
<dbReference type="Proteomes" id="UP001528411">
    <property type="component" value="Unassembled WGS sequence"/>
</dbReference>
<name>A0ABT5FBK8_9GAMM</name>
<evidence type="ECO:0000313" key="3">
    <source>
        <dbReference type="Proteomes" id="UP001528411"/>
    </source>
</evidence>
<keyword evidence="1" id="KW-0812">Transmembrane</keyword>
<reference evidence="2 3" key="1">
    <citation type="submission" date="2023-01" db="EMBL/GenBank/DDBJ databases">
        <title>Psychrosphaera sp. nov., isolated from marine algae.</title>
        <authorList>
            <person name="Bayburt H."/>
            <person name="Choi B.J."/>
            <person name="Kim J.M."/>
            <person name="Choi D.G."/>
            <person name="Jeon C.O."/>
        </authorList>
    </citation>
    <scope>NUCLEOTIDE SEQUENCE [LARGE SCALE GENOMIC DNA]</scope>
    <source>
        <strain evidence="2 3">G1-22</strain>
    </source>
</reference>
<sequence>MKLLISFYYLIILIIVTMPVAIAAKKTPPKVSIRTVCQSEFVECLNRLPAELIKTKEHQDFWYVLKIYEFESLFQLNYTQRLHEATAKYVDSKNIKSKEFQFLTRIYHAKTQFAQNNEKKVSII</sequence>
<proteinExistence type="predicted"/>
<evidence type="ECO:0008006" key="4">
    <source>
        <dbReference type="Google" id="ProtNLM"/>
    </source>
</evidence>
<organism evidence="2 3">
    <name type="scientific">Psychrosphaera algicola</name>
    <dbReference type="NCBI Taxonomy" id="3023714"/>
    <lineage>
        <taxon>Bacteria</taxon>
        <taxon>Pseudomonadati</taxon>
        <taxon>Pseudomonadota</taxon>
        <taxon>Gammaproteobacteria</taxon>
        <taxon>Alteromonadales</taxon>
        <taxon>Pseudoalteromonadaceae</taxon>
        <taxon>Psychrosphaera</taxon>
    </lineage>
</organism>